<evidence type="ECO:0000313" key="4">
    <source>
        <dbReference type="Proteomes" id="UP000294692"/>
    </source>
</evidence>
<dbReference type="InterPro" id="IPR029016">
    <property type="entry name" value="GAF-like_dom_sf"/>
</dbReference>
<evidence type="ECO:0000313" key="3">
    <source>
        <dbReference type="EMBL" id="TCU98350.1"/>
    </source>
</evidence>
<protein>
    <submittedName>
        <fullName evidence="3">Diguanylate cyclase (GGDEF)-like protein</fullName>
    </submittedName>
</protein>
<dbReference type="InterPro" id="IPR012226">
    <property type="entry name" value="Diguanyl_cyclase/Pdiesterase"/>
</dbReference>
<dbReference type="Gene3D" id="3.30.70.270">
    <property type="match status" value="1"/>
</dbReference>
<dbReference type="Gene3D" id="3.20.20.450">
    <property type="entry name" value="EAL domain"/>
    <property type="match status" value="1"/>
</dbReference>
<proteinExistence type="predicted"/>
<dbReference type="RefSeq" id="WP_132477019.1">
    <property type="nucleotide sequence ID" value="NZ_JBHRVM010000001.1"/>
</dbReference>
<organism evidence="3 4">
    <name type="scientific">Paracandidimonas soli</name>
    <dbReference type="NCBI Taxonomy" id="1917182"/>
    <lineage>
        <taxon>Bacteria</taxon>
        <taxon>Pseudomonadati</taxon>
        <taxon>Pseudomonadota</taxon>
        <taxon>Betaproteobacteria</taxon>
        <taxon>Burkholderiales</taxon>
        <taxon>Alcaligenaceae</taxon>
        <taxon>Paracandidimonas</taxon>
    </lineage>
</organism>
<dbReference type="PROSITE" id="PS50887">
    <property type="entry name" value="GGDEF"/>
    <property type="match status" value="1"/>
</dbReference>
<dbReference type="PIRSF" id="PIRSF005925">
    <property type="entry name" value="Dos"/>
    <property type="match status" value="1"/>
</dbReference>
<dbReference type="GO" id="GO:0071111">
    <property type="term" value="F:cyclic-guanylate-specific phosphodiesterase activity"/>
    <property type="evidence" value="ECO:0007669"/>
    <property type="project" value="InterPro"/>
</dbReference>
<feature type="domain" description="EAL" evidence="1">
    <location>
        <begin position="450"/>
        <end position="705"/>
    </location>
</feature>
<dbReference type="Gene3D" id="3.30.450.40">
    <property type="match status" value="1"/>
</dbReference>
<dbReference type="InterPro" id="IPR043128">
    <property type="entry name" value="Rev_trsase/Diguanyl_cyclase"/>
</dbReference>
<dbReference type="SUPFAM" id="SSF141868">
    <property type="entry name" value="EAL domain-like"/>
    <property type="match status" value="1"/>
</dbReference>
<dbReference type="InterPro" id="IPR050706">
    <property type="entry name" value="Cyclic-di-GMP_PDE-like"/>
</dbReference>
<dbReference type="SMART" id="SM00052">
    <property type="entry name" value="EAL"/>
    <property type="match status" value="1"/>
</dbReference>
<gene>
    <name evidence="3" type="ORF">EV686_10547</name>
</gene>
<dbReference type="InterPro" id="IPR001633">
    <property type="entry name" value="EAL_dom"/>
</dbReference>
<dbReference type="Pfam" id="PF00563">
    <property type="entry name" value="EAL"/>
    <property type="match status" value="1"/>
</dbReference>
<dbReference type="CDD" id="cd01948">
    <property type="entry name" value="EAL"/>
    <property type="match status" value="1"/>
</dbReference>
<comment type="caution">
    <text evidence="3">The sequence shown here is derived from an EMBL/GenBank/DDBJ whole genome shotgun (WGS) entry which is preliminary data.</text>
</comment>
<dbReference type="PROSITE" id="PS50883">
    <property type="entry name" value="EAL"/>
    <property type="match status" value="1"/>
</dbReference>
<accession>A0A4R3V3U7</accession>
<name>A0A4R3V3U7_9BURK</name>
<dbReference type="InterPro" id="IPR035919">
    <property type="entry name" value="EAL_sf"/>
</dbReference>
<reference evidence="3 4" key="1">
    <citation type="submission" date="2019-03" db="EMBL/GenBank/DDBJ databases">
        <title>Genomic Encyclopedia of Type Strains, Phase IV (KMG-IV): sequencing the most valuable type-strain genomes for metagenomic binning, comparative biology and taxonomic classification.</title>
        <authorList>
            <person name="Goeker M."/>
        </authorList>
    </citation>
    <scope>NUCLEOTIDE SEQUENCE [LARGE SCALE GENOMIC DNA]</scope>
    <source>
        <strain evidence="3 4">DSM 100048</strain>
    </source>
</reference>
<dbReference type="InterPro" id="IPR029787">
    <property type="entry name" value="Nucleotide_cyclase"/>
</dbReference>
<dbReference type="InterPro" id="IPR003018">
    <property type="entry name" value="GAF"/>
</dbReference>
<dbReference type="AlphaFoldDB" id="A0A4R3V3U7"/>
<dbReference type="OrthoDB" id="9813903at2"/>
<dbReference type="PANTHER" id="PTHR33121:SF71">
    <property type="entry name" value="OXYGEN SENSOR PROTEIN DOSP"/>
    <property type="match status" value="1"/>
</dbReference>
<dbReference type="SUPFAM" id="SSF55073">
    <property type="entry name" value="Nucleotide cyclase"/>
    <property type="match status" value="1"/>
</dbReference>
<dbReference type="SMART" id="SM00267">
    <property type="entry name" value="GGDEF"/>
    <property type="match status" value="1"/>
</dbReference>
<dbReference type="Gene3D" id="3.30.450.20">
    <property type="entry name" value="PAS domain"/>
    <property type="match status" value="1"/>
</dbReference>
<sequence>MNQMPIDILKRSRIATLVVDDEGAILLFNAGAEALWQRRAEEVQGRKLATLLPAHTDGATGRPQLKPGAFLLVRDAKGRQHPMRVLTDTQQHDGRTLHTLFLYDDPVTGMQSTALDAVMQARPLHDTLQRLCADLEQLMPDSRAILLLADERGRLHHPIAPEDTPPELLKAYETLETSGRMDICSMAASTGDDLYAGDISGHPHYIHCRRAAVNAGMRSCSALPVKSDSGAVLAVLALLSRNEIQYRPDSNPLVRTCLQFCRIALEREKTREHIHHLTFYDSSTGLPNRSMLQSSVTRLLYRHRHSALPLSLLLIKLHDINRAAAAHTDDSIDSLRQALIRRIQNATRQSDITGIIAVDKIVIVLPCCSTQQALAAAERFLHELRKPVLLDDSLSYQSNISIGIAASPDDSDDFDTLVRHASVAMQYAADDSRQSIRVFQPDMNQVVQERLRLENDLRDALRTNKLHMHYQPQVGSDPDTGLLGLEALTRWQHPELGNIPPAKFIPLAEESDLIDDIAFWTMDHACRQLAQWRSRGLPIPRVAVNLSAVNLQNPGLPGKVAAILSACKLQPCDLTLEITESAVLHPDQTIGINVSALHDLGILLSLDDFGTGYSSLGHLHHLPIQELKLDSSFISDLEHSTTAQILTRSILQLAENLGLHVVAEGVETEKQREFLQRQHCNALQGYLISRPLPPAELERWLARQD</sequence>
<dbReference type="EMBL" id="SMBX01000005">
    <property type="protein sequence ID" value="TCU98350.1"/>
    <property type="molecule type" value="Genomic_DNA"/>
</dbReference>
<dbReference type="InterPro" id="IPR035965">
    <property type="entry name" value="PAS-like_dom_sf"/>
</dbReference>
<dbReference type="FunFam" id="3.20.20.450:FF:000001">
    <property type="entry name" value="Cyclic di-GMP phosphodiesterase yahA"/>
    <property type="match status" value="1"/>
</dbReference>
<dbReference type="NCBIfam" id="TIGR00254">
    <property type="entry name" value="GGDEF"/>
    <property type="match status" value="1"/>
</dbReference>
<feature type="domain" description="GGDEF" evidence="2">
    <location>
        <begin position="308"/>
        <end position="441"/>
    </location>
</feature>
<dbReference type="SUPFAM" id="SSF55785">
    <property type="entry name" value="PYP-like sensor domain (PAS domain)"/>
    <property type="match status" value="1"/>
</dbReference>
<dbReference type="Pfam" id="PF01590">
    <property type="entry name" value="GAF"/>
    <property type="match status" value="1"/>
</dbReference>
<dbReference type="InterPro" id="IPR000160">
    <property type="entry name" value="GGDEF_dom"/>
</dbReference>
<evidence type="ECO:0000259" key="1">
    <source>
        <dbReference type="PROSITE" id="PS50883"/>
    </source>
</evidence>
<dbReference type="Proteomes" id="UP000294692">
    <property type="component" value="Unassembled WGS sequence"/>
</dbReference>
<dbReference type="SMART" id="SM00065">
    <property type="entry name" value="GAF"/>
    <property type="match status" value="1"/>
</dbReference>
<dbReference type="Pfam" id="PF00990">
    <property type="entry name" value="GGDEF"/>
    <property type="match status" value="1"/>
</dbReference>
<evidence type="ECO:0000259" key="2">
    <source>
        <dbReference type="PROSITE" id="PS50887"/>
    </source>
</evidence>
<keyword evidence="4" id="KW-1185">Reference proteome</keyword>
<dbReference type="SUPFAM" id="SSF55781">
    <property type="entry name" value="GAF domain-like"/>
    <property type="match status" value="1"/>
</dbReference>
<dbReference type="PANTHER" id="PTHR33121">
    <property type="entry name" value="CYCLIC DI-GMP PHOSPHODIESTERASE PDEF"/>
    <property type="match status" value="1"/>
</dbReference>